<sequence>MKSANTTFSSIVELNEATLGLFHLKTMLTAGLGFFSAAYDLFIIGYALALIRQEWHLDAFMMGLIGSISLIAVLFGAYFFGRIADIYGRRKIYGVEALLMVLGALGSACANDITTLIIFRFILGLGVGGDYPLSSVIMSEYANRANRGLLVGLTFSFQALGVLIGPGIALALLAAQIDHDLAWRIMLGLGALPALGAYWMRRGMPESPRWLHRARPVTPQQNEVNAASPKPLRHYWRYLLGTAGAWFAFDYAYYGNTISTPMIMHALAPQGGLMANIAWSWIVFAIAAVPGYFLAALTLDRIGHRRLQWIGFLCMGMAFLTIGIIPDITGDFAVFMALYAVSYFFAEFGPNTTTFVLASEIYPAHLRSTAAGISAGTAKIGAFIGVFLFPVLLQAMGIENTLLLTFVFSMLGLLLTLLLPEPARQSLELIAGEKNRLVHFTQQKPRIRYTHLRTRLGQARPIMHTAEDADR</sequence>
<organism evidence="1 2">
    <name type="scientific">Acidithiobacillus montserratensis</name>
    <dbReference type="NCBI Taxonomy" id="2729135"/>
    <lineage>
        <taxon>Bacteria</taxon>
        <taxon>Pseudomonadati</taxon>
        <taxon>Pseudomonadota</taxon>
        <taxon>Acidithiobacillia</taxon>
        <taxon>Acidithiobacillales</taxon>
        <taxon>Acidithiobacillaceae</taxon>
        <taxon>Acidithiobacillus</taxon>
    </lineage>
</organism>
<accession>A0ACD5HCI9</accession>
<dbReference type="EMBL" id="CP127526">
    <property type="protein sequence ID" value="XRI72564.1"/>
    <property type="molecule type" value="Genomic_DNA"/>
</dbReference>
<dbReference type="Proteomes" id="UP001195965">
    <property type="component" value="Chromosome"/>
</dbReference>
<gene>
    <name evidence="1" type="ORF">HHS34_008910</name>
</gene>
<proteinExistence type="predicted"/>
<evidence type="ECO:0000313" key="1">
    <source>
        <dbReference type="EMBL" id="XRI72564.1"/>
    </source>
</evidence>
<name>A0ACD5HCI9_9PROT</name>
<evidence type="ECO:0000313" key="2">
    <source>
        <dbReference type="Proteomes" id="UP001195965"/>
    </source>
</evidence>
<reference evidence="1 2" key="1">
    <citation type="journal article" date="2021" name="ISME J.">
        <title>Genomic evolution of the class Acidithiobacillia: deep-branching Proteobacteria living in extreme acidic conditions.</title>
        <authorList>
            <person name="Moya-Beltran A."/>
            <person name="Beard S."/>
            <person name="Rojas-Villalobos C."/>
            <person name="Issotta F."/>
            <person name="Gallardo Y."/>
            <person name="Ulloa R."/>
            <person name="Giaveno A."/>
            <person name="Degli Esposti M."/>
            <person name="Johnson D.B."/>
            <person name="Quatrini R."/>
        </authorList>
    </citation>
    <scope>NUCLEOTIDE SEQUENCE [LARGE SCALE GENOMIC DNA]</scope>
    <source>
        <strain evidence="1 2">GG1-14</strain>
    </source>
</reference>
<protein>
    <submittedName>
        <fullName evidence="1">MFS transporter</fullName>
    </submittedName>
</protein>
<keyword evidence="2" id="KW-1185">Reference proteome</keyword>